<reference evidence="6 7" key="1">
    <citation type="submission" date="2022-06" db="EMBL/GenBank/DDBJ databases">
        <title>Genomic Encyclopedia of Archaeal and Bacterial Type Strains, Phase II (KMG-II): from individual species to whole genera.</title>
        <authorList>
            <person name="Goeker M."/>
        </authorList>
    </citation>
    <scope>NUCLEOTIDE SEQUENCE [LARGE SCALE GENOMIC DNA]</scope>
    <source>
        <strain evidence="6 7">DSM 44255</strain>
    </source>
</reference>
<evidence type="ECO:0000256" key="4">
    <source>
        <dbReference type="PROSITE-ProRule" id="PRU00335"/>
    </source>
</evidence>
<dbReference type="InterPro" id="IPR036271">
    <property type="entry name" value="Tet_transcr_reg_TetR-rel_C_sf"/>
</dbReference>
<evidence type="ECO:0000256" key="1">
    <source>
        <dbReference type="ARBA" id="ARBA00023015"/>
    </source>
</evidence>
<dbReference type="PANTHER" id="PTHR30055:SF234">
    <property type="entry name" value="HTH-TYPE TRANSCRIPTIONAL REGULATOR BETI"/>
    <property type="match status" value="1"/>
</dbReference>
<feature type="domain" description="HTH tetR-type" evidence="5">
    <location>
        <begin position="10"/>
        <end position="69"/>
    </location>
</feature>
<keyword evidence="7" id="KW-1185">Reference proteome</keyword>
<dbReference type="PRINTS" id="PR00455">
    <property type="entry name" value="HTHTETR"/>
</dbReference>
<proteinExistence type="predicted"/>
<dbReference type="RefSeq" id="WP_253891107.1">
    <property type="nucleotide sequence ID" value="NZ_BAAAVB010000010.1"/>
</dbReference>
<sequence length="182" mass="19384">MPARPRADARANRQRLLAEADAVFREQGTGASLEAIAKRAGLAIGTLYGHFPNRRALLGALMSERNEDLFTAAEALSAEPPEVALRTWISMTVTHAATYSGLATHLITGTDDVTSELHASCTQMAAIVDALVRRAVDAGVIRPTTTGADLHALTTACAWAREHSSPEQADRLIDLAFLGILV</sequence>
<gene>
    <name evidence="6" type="ORF">LV75_006452</name>
</gene>
<dbReference type="Pfam" id="PF00440">
    <property type="entry name" value="TetR_N"/>
    <property type="match status" value="1"/>
</dbReference>
<feature type="DNA-binding region" description="H-T-H motif" evidence="4">
    <location>
        <begin position="32"/>
        <end position="51"/>
    </location>
</feature>
<dbReference type="InterPro" id="IPR049445">
    <property type="entry name" value="TetR_SbtR-like_C"/>
</dbReference>
<evidence type="ECO:0000313" key="7">
    <source>
        <dbReference type="Proteomes" id="UP001205185"/>
    </source>
</evidence>
<evidence type="ECO:0000313" key="6">
    <source>
        <dbReference type="EMBL" id="MCP2273920.1"/>
    </source>
</evidence>
<organism evidence="6 7">
    <name type="scientific">Actinokineospora diospyrosa</name>
    <dbReference type="NCBI Taxonomy" id="103728"/>
    <lineage>
        <taxon>Bacteria</taxon>
        <taxon>Bacillati</taxon>
        <taxon>Actinomycetota</taxon>
        <taxon>Actinomycetes</taxon>
        <taxon>Pseudonocardiales</taxon>
        <taxon>Pseudonocardiaceae</taxon>
        <taxon>Actinokineospora</taxon>
    </lineage>
</organism>
<name>A0ABT1IMQ3_9PSEU</name>
<dbReference type="PANTHER" id="PTHR30055">
    <property type="entry name" value="HTH-TYPE TRANSCRIPTIONAL REGULATOR RUTR"/>
    <property type="match status" value="1"/>
</dbReference>
<dbReference type="Proteomes" id="UP001205185">
    <property type="component" value="Unassembled WGS sequence"/>
</dbReference>
<keyword evidence="1" id="KW-0805">Transcription regulation</keyword>
<accession>A0ABT1IMQ3</accession>
<evidence type="ECO:0000259" key="5">
    <source>
        <dbReference type="PROSITE" id="PS50977"/>
    </source>
</evidence>
<dbReference type="InterPro" id="IPR050109">
    <property type="entry name" value="HTH-type_TetR-like_transc_reg"/>
</dbReference>
<dbReference type="InterPro" id="IPR001647">
    <property type="entry name" value="HTH_TetR"/>
</dbReference>
<protein>
    <submittedName>
        <fullName evidence="6">Transcriptional regulator, TetR family</fullName>
    </submittedName>
</protein>
<dbReference type="Pfam" id="PF21597">
    <property type="entry name" value="TetR_C_43"/>
    <property type="match status" value="1"/>
</dbReference>
<evidence type="ECO:0000256" key="2">
    <source>
        <dbReference type="ARBA" id="ARBA00023125"/>
    </source>
</evidence>
<dbReference type="SUPFAM" id="SSF48498">
    <property type="entry name" value="Tetracyclin repressor-like, C-terminal domain"/>
    <property type="match status" value="1"/>
</dbReference>
<dbReference type="PROSITE" id="PS50977">
    <property type="entry name" value="HTH_TETR_2"/>
    <property type="match status" value="1"/>
</dbReference>
<evidence type="ECO:0000256" key="3">
    <source>
        <dbReference type="ARBA" id="ARBA00023163"/>
    </source>
</evidence>
<dbReference type="InterPro" id="IPR009057">
    <property type="entry name" value="Homeodomain-like_sf"/>
</dbReference>
<keyword evidence="3" id="KW-0804">Transcription</keyword>
<dbReference type="EMBL" id="JAMTCO010000019">
    <property type="protein sequence ID" value="MCP2273920.1"/>
    <property type="molecule type" value="Genomic_DNA"/>
</dbReference>
<dbReference type="Gene3D" id="1.10.357.10">
    <property type="entry name" value="Tetracycline Repressor, domain 2"/>
    <property type="match status" value="1"/>
</dbReference>
<dbReference type="SUPFAM" id="SSF46689">
    <property type="entry name" value="Homeodomain-like"/>
    <property type="match status" value="1"/>
</dbReference>
<keyword evidence="2 4" id="KW-0238">DNA-binding</keyword>
<comment type="caution">
    <text evidence="6">The sequence shown here is derived from an EMBL/GenBank/DDBJ whole genome shotgun (WGS) entry which is preliminary data.</text>
</comment>